<evidence type="ECO:0000259" key="3">
    <source>
        <dbReference type="PROSITE" id="PS50801"/>
    </source>
</evidence>
<reference evidence="4 5" key="1">
    <citation type="submission" date="2024-06" db="EMBL/GenBank/DDBJ databases">
        <title>The Natural Products Discovery Center: Release of the First 8490 Sequenced Strains for Exploring Actinobacteria Biosynthetic Diversity.</title>
        <authorList>
            <person name="Kalkreuter E."/>
            <person name="Kautsar S.A."/>
            <person name="Yang D."/>
            <person name="Bader C.D."/>
            <person name="Teijaro C.N."/>
            <person name="Fluegel L."/>
            <person name="Davis C.M."/>
            <person name="Simpson J.R."/>
            <person name="Lauterbach L."/>
            <person name="Steele A.D."/>
            <person name="Gui C."/>
            <person name="Meng S."/>
            <person name="Li G."/>
            <person name="Viehrig K."/>
            <person name="Ye F."/>
            <person name="Su P."/>
            <person name="Kiefer A.F."/>
            <person name="Nichols A."/>
            <person name="Cepeda A.J."/>
            <person name="Yan W."/>
            <person name="Fan B."/>
            <person name="Jiang Y."/>
            <person name="Adhikari A."/>
            <person name="Zheng C.-J."/>
            <person name="Schuster L."/>
            <person name="Cowan T.M."/>
            <person name="Smanski M.J."/>
            <person name="Chevrette M.G."/>
            <person name="De Carvalho L.P.S."/>
            <person name="Shen B."/>
        </authorList>
    </citation>
    <scope>NUCLEOTIDE SEQUENCE [LARGE SCALE GENOMIC DNA]</scope>
    <source>
        <strain evidence="4 5">NPDC048274</strain>
    </source>
</reference>
<protein>
    <recommendedName>
        <fullName evidence="2">Anti-sigma factor antagonist</fullName>
    </recommendedName>
</protein>
<accession>A0ABV3EH68</accession>
<comment type="similarity">
    <text evidence="1 2">Belongs to the anti-sigma-factor antagonist family.</text>
</comment>
<dbReference type="NCBIfam" id="TIGR00377">
    <property type="entry name" value="ant_ant_sig"/>
    <property type="match status" value="1"/>
</dbReference>
<name>A0ABV3EH68_9ACTN</name>
<feature type="domain" description="STAS" evidence="3">
    <location>
        <begin position="18"/>
        <end position="125"/>
    </location>
</feature>
<dbReference type="PANTHER" id="PTHR33495">
    <property type="entry name" value="ANTI-SIGMA FACTOR ANTAGONIST TM_1081-RELATED-RELATED"/>
    <property type="match status" value="1"/>
</dbReference>
<dbReference type="Pfam" id="PF01740">
    <property type="entry name" value="STAS"/>
    <property type="match status" value="1"/>
</dbReference>
<evidence type="ECO:0000313" key="4">
    <source>
        <dbReference type="EMBL" id="MEU9356317.1"/>
    </source>
</evidence>
<dbReference type="InterPro" id="IPR002645">
    <property type="entry name" value="STAS_dom"/>
</dbReference>
<dbReference type="SUPFAM" id="SSF52091">
    <property type="entry name" value="SpoIIaa-like"/>
    <property type="match status" value="1"/>
</dbReference>
<proteinExistence type="inferred from homology"/>
<sequence>MAEGRMTDTGQAEQVGGLSVVTTATDGIRVLTLAGEIDHHTGDQLHRALDVTDTARPRIVIDMRQVTFMDSSGINILIAAYRSVTEAGGWLRLTAPTDSVLRVLQLVGVDDIIKCHPTLREALVP</sequence>
<dbReference type="EMBL" id="JBEZLS010000049">
    <property type="protein sequence ID" value="MEU9356317.1"/>
    <property type="molecule type" value="Genomic_DNA"/>
</dbReference>
<dbReference type="PROSITE" id="PS50801">
    <property type="entry name" value="STAS"/>
    <property type="match status" value="1"/>
</dbReference>
<evidence type="ECO:0000256" key="2">
    <source>
        <dbReference type="RuleBase" id="RU003749"/>
    </source>
</evidence>
<dbReference type="Gene3D" id="3.30.750.24">
    <property type="entry name" value="STAS domain"/>
    <property type="match status" value="1"/>
</dbReference>
<evidence type="ECO:0000313" key="5">
    <source>
        <dbReference type="Proteomes" id="UP001551582"/>
    </source>
</evidence>
<dbReference type="RefSeq" id="WP_359989913.1">
    <property type="nucleotide sequence ID" value="NZ_JBEZLS010000049.1"/>
</dbReference>
<dbReference type="InterPro" id="IPR003658">
    <property type="entry name" value="Anti-sigma_ant"/>
</dbReference>
<dbReference type="Proteomes" id="UP001551582">
    <property type="component" value="Unassembled WGS sequence"/>
</dbReference>
<dbReference type="InterPro" id="IPR036513">
    <property type="entry name" value="STAS_dom_sf"/>
</dbReference>
<evidence type="ECO:0000256" key="1">
    <source>
        <dbReference type="ARBA" id="ARBA00009013"/>
    </source>
</evidence>
<dbReference type="PANTHER" id="PTHR33495:SF2">
    <property type="entry name" value="ANTI-SIGMA FACTOR ANTAGONIST TM_1081-RELATED"/>
    <property type="match status" value="1"/>
</dbReference>
<keyword evidence="5" id="KW-1185">Reference proteome</keyword>
<dbReference type="CDD" id="cd07043">
    <property type="entry name" value="STAS_anti-anti-sigma_factors"/>
    <property type="match status" value="1"/>
</dbReference>
<gene>
    <name evidence="4" type="ORF">AB0D65_36335</name>
</gene>
<organism evidence="4 5">
    <name type="scientific">Streptomyces griseoloalbus</name>
    <dbReference type="NCBI Taxonomy" id="67303"/>
    <lineage>
        <taxon>Bacteria</taxon>
        <taxon>Bacillati</taxon>
        <taxon>Actinomycetota</taxon>
        <taxon>Actinomycetes</taxon>
        <taxon>Kitasatosporales</taxon>
        <taxon>Streptomycetaceae</taxon>
        <taxon>Streptomyces</taxon>
    </lineage>
</organism>
<comment type="caution">
    <text evidence="4">The sequence shown here is derived from an EMBL/GenBank/DDBJ whole genome shotgun (WGS) entry which is preliminary data.</text>
</comment>